<dbReference type="InterPro" id="IPR003594">
    <property type="entry name" value="HATPase_dom"/>
</dbReference>
<dbReference type="SMART" id="SM00388">
    <property type="entry name" value="HisKA"/>
    <property type="match status" value="1"/>
</dbReference>
<evidence type="ECO:0000259" key="13">
    <source>
        <dbReference type="PROSITE" id="PS50109"/>
    </source>
</evidence>
<evidence type="ECO:0000256" key="9">
    <source>
        <dbReference type="ARBA" id="ARBA00023012"/>
    </source>
</evidence>
<comment type="caution">
    <text evidence="15">The sequence shown here is derived from an EMBL/GenBank/DDBJ whole genome shotgun (WGS) entry which is preliminary data.</text>
</comment>
<dbReference type="Pfam" id="PF00512">
    <property type="entry name" value="HisKA"/>
    <property type="match status" value="1"/>
</dbReference>
<dbReference type="Gene3D" id="3.30.565.10">
    <property type="entry name" value="Histidine kinase-like ATPase, C-terminal domain"/>
    <property type="match status" value="1"/>
</dbReference>
<dbReference type="PANTHER" id="PTHR45436:SF5">
    <property type="entry name" value="SENSOR HISTIDINE KINASE TRCS"/>
    <property type="match status" value="1"/>
</dbReference>
<evidence type="ECO:0000313" key="15">
    <source>
        <dbReference type="EMBL" id="MBL0886443.1"/>
    </source>
</evidence>
<keyword evidence="8 12" id="KW-1133">Transmembrane helix</keyword>
<dbReference type="PANTHER" id="PTHR45436">
    <property type="entry name" value="SENSOR HISTIDINE KINASE YKOH"/>
    <property type="match status" value="1"/>
</dbReference>
<keyword evidence="9" id="KW-0902">Two-component regulatory system</keyword>
<sequence>MSLRLRITVLATVVSLACLLGLALTAGRGLGPLLTRAVDAELATALTEAARDVVGGRTPATPDGLEIYVLDTAGHAVGPGEADGARADDAADDAAGGTAGGTADTTADGTGSAPALTRDQVRTLKASTPITTRPPATGREGDGPPVRWHGTVVTAPDGSQRLVVAGTGLVGLAAAEASGGRWLLVVALAGTVVAGVAIWFAVGSALRPVARMRQSVRRLGPGSRIEVPDAAARELRALAEDFNLLLDHRDATAERLRRFTGDAAHELRSPVASIRVQSEVAVANPDPQISQEVHADVLADAERLSALLDGLLALARSDAGELPPARDVDLVGEVRAAVARAGDQPVPIVTGSLAGEAWAAAAHTEVELVLDNLLRNACRYTRTRVVVSVLADRRGARVLVDDDGPGIAPEHRARVFDRFYRVADDRARSSGGAGLGLALVAELVRRRGGRVAVGDSPDGGARFTVVWPRAA</sequence>
<comment type="catalytic activity">
    <reaction evidence="1">
        <text>ATP + protein L-histidine = ADP + protein N-phospho-L-histidine.</text>
        <dbReference type="EC" id="2.7.13.3"/>
    </reaction>
</comment>
<dbReference type="Gene3D" id="1.10.287.130">
    <property type="match status" value="1"/>
</dbReference>
<feature type="domain" description="HAMP" evidence="14">
    <location>
        <begin position="203"/>
        <end position="254"/>
    </location>
</feature>
<evidence type="ECO:0000313" key="16">
    <source>
        <dbReference type="Proteomes" id="UP000675409"/>
    </source>
</evidence>
<feature type="compositionally biased region" description="Low complexity" evidence="11">
    <location>
        <begin position="93"/>
        <end position="111"/>
    </location>
</feature>
<gene>
    <name evidence="15" type="ORF">HGK34_09195</name>
</gene>
<evidence type="ECO:0000256" key="12">
    <source>
        <dbReference type="SAM" id="Phobius"/>
    </source>
</evidence>
<evidence type="ECO:0000256" key="10">
    <source>
        <dbReference type="ARBA" id="ARBA00023136"/>
    </source>
</evidence>
<feature type="domain" description="Histidine kinase" evidence="13">
    <location>
        <begin position="262"/>
        <end position="471"/>
    </location>
</feature>
<dbReference type="PROSITE" id="PS51257">
    <property type="entry name" value="PROKAR_LIPOPROTEIN"/>
    <property type="match status" value="1"/>
</dbReference>
<dbReference type="PROSITE" id="PS50109">
    <property type="entry name" value="HIS_KIN"/>
    <property type="match status" value="1"/>
</dbReference>
<dbReference type="InterPro" id="IPR036097">
    <property type="entry name" value="HisK_dim/P_sf"/>
</dbReference>
<evidence type="ECO:0000256" key="1">
    <source>
        <dbReference type="ARBA" id="ARBA00000085"/>
    </source>
</evidence>
<keyword evidence="4" id="KW-0597">Phosphoprotein</keyword>
<evidence type="ECO:0000256" key="2">
    <source>
        <dbReference type="ARBA" id="ARBA00004236"/>
    </source>
</evidence>
<dbReference type="Proteomes" id="UP000675409">
    <property type="component" value="Unassembled WGS sequence"/>
</dbReference>
<evidence type="ECO:0000259" key="14">
    <source>
        <dbReference type="PROSITE" id="PS50885"/>
    </source>
</evidence>
<keyword evidence="7 15" id="KW-0418">Kinase</keyword>
<feature type="region of interest" description="Disordered" evidence="11">
    <location>
        <begin position="79"/>
        <end position="146"/>
    </location>
</feature>
<dbReference type="InterPro" id="IPR003660">
    <property type="entry name" value="HAMP_dom"/>
</dbReference>
<feature type="transmembrane region" description="Helical" evidence="12">
    <location>
        <begin position="182"/>
        <end position="206"/>
    </location>
</feature>
<keyword evidence="6 12" id="KW-0812">Transmembrane</keyword>
<dbReference type="InterPro" id="IPR004358">
    <property type="entry name" value="Sig_transdc_His_kin-like_C"/>
</dbReference>
<keyword evidence="5" id="KW-0808">Transferase</keyword>
<evidence type="ECO:0000256" key="7">
    <source>
        <dbReference type="ARBA" id="ARBA00022777"/>
    </source>
</evidence>
<evidence type="ECO:0000256" key="4">
    <source>
        <dbReference type="ARBA" id="ARBA00022553"/>
    </source>
</evidence>
<organism evidence="15 16">
    <name type="scientific">Myceligenerans indicum</name>
    <dbReference type="NCBI Taxonomy" id="2593663"/>
    <lineage>
        <taxon>Bacteria</taxon>
        <taxon>Bacillati</taxon>
        <taxon>Actinomycetota</taxon>
        <taxon>Actinomycetes</taxon>
        <taxon>Micrococcales</taxon>
        <taxon>Promicromonosporaceae</taxon>
        <taxon>Myceligenerans</taxon>
    </lineage>
</organism>
<dbReference type="SUPFAM" id="SSF47384">
    <property type="entry name" value="Homodimeric domain of signal transducing histidine kinase"/>
    <property type="match status" value="1"/>
</dbReference>
<dbReference type="InterPro" id="IPR005467">
    <property type="entry name" value="His_kinase_dom"/>
</dbReference>
<dbReference type="Pfam" id="PF02518">
    <property type="entry name" value="HATPase_c"/>
    <property type="match status" value="1"/>
</dbReference>
<dbReference type="InterPro" id="IPR003661">
    <property type="entry name" value="HisK_dim/P_dom"/>
</dbReference>
<dbReference type="PRINTS" id="PR00344">
    <property type="entry name" value="BCTRLSENSOR"/>
</dbReference>
<dbReference type="InterPro" id="IPR050428">
    <property type="entry name" value="TCS_sensor_his_kinase"/>
</dbReference>
<dbReference type="SMART" id="SM00387">
    <property type="entry name" value="HATPase_c"/>
    <property type="match status" value="1"/>
</dbReference>
<evidence type="ECO:0000256" key="5">
    <source>
        <dbReference type="ARBA" id="ARBA00022679"/>
    </source>
</evidence>
<dbReference type="EC" id="2.7.13.3" evidence="3"/>
<dbReference type="PROSITE" id="PS50885">
    <property type="entry name" value="HAMP"/>
    <property type="match status" value="1"/>
</dbReference>
<protein>
    <recommendedName>
        <fullName evidence="3">histidine kinase</fullName>
        <ecNumber evidence="3">2.7.13.3</ecNumber>
    </recommendedName>
</protein>
<keyword evidence="16" id="KW-1185">Reference proteome</keyword>
<name>A0ABS1LKT7_9MICO</name>
<keyword evidence="10 12" id="KW-0472">Membrane</keyword>
<accession>A0ABS1LKT7</accession>
<reference evidence="15 16" key="1">
    <citation type="journal article" date="2021" name="Arch. Microbiol.">
        <title>Myceligenerans indicum sp. nov., an actinobacterium isolated from mangrove sediment of Sundarbans, India.</title>
        <authorList>
            <person name="Asha K."/>
            <person name="Bhadury P."/>
        </authorList>
    </citation>
    <scope>NUCLEOTIDE SEQUENCE [LARGE SCALE GENOMIC DNA]</scope>
    <source>
        <strain evidence="15 16">I2</strain>
    </source>
</reference>
<proteinExistence type="predicted"/>
<evidence type="ECO:0000256" key="11">
    <source>
        <dbReference type="SAM" id="MobiDB-lite"/>
    </source>
</evidence>
<evidence type="ECO:0000256" key="8">
    <source>
        <dbReference type="ARBA" id="ARBA00022989"/>
    </source>
</evidence>
<comment type="subcellular location">
    <subcellularLocation>
        <location evidence="2">Cell membrane</location>
    </subcellularLocation>
</comment>
<evidence type="ECO:0000256" key="6">
    <source>
        <dbReference type="ARBA" id="ARBA00022692"/>
    </source>
</evidence>
<dbReference type="InterPro" id="IPR036890">
    <property type="entry name" value="HATPase_C_sf"/>
</dbReference>
<dbReference type="SUPFAM" id="SSF55874">
    <property type="entry name" value="ATPase domain of HSP90 chaperone/DNA topoisomerase II/histidine kinase"/>
    <property type="match status" value="1"/>
</dbReference>
<dbReference type="CDD" id="cd00082">
    <property type="entry name" value="HisKA"/>
    <property type="match status" value="1"/>
</dbReference>
<evidence type="ECO:0000256" key="3">
    <source>
        <dbReference type="ARBA" id="ARBA00012438"/>
    </source>
</evidence>
<dbReference type="GO" id="GO:0016301">
    <property type="term" value="F:kinase activity"/>
    <property type="evidence" value="ECO:0007669"/>
    <property type="project" value="UniProtKB-KW"/>
</dbReference>
<dbReference type="EMBL" id="JABBYC010000011">
    <property type="protein sequence ID" value="MBL0886443.1"/>
    <property type="molecule type" value="Genomic_DNA"/>
</dbReference>